<dbReference type="PANTHER" id="PTHR35176:SF1">
    <property type="entry name" value="F420H(2)-DEPENDENT BILIVERDIN REDUCTASE"/>
    <property type="match status" value="1"/>
</dbReference>
<keyword evidence="1" id="KW-0560">Oxidoreductase</keyword>
<reference evidence="4" key="1">
    <citation type="submission" date="2023-07" db="EMBL/GenBank/DDBJ databases">
        <title>30 novel species of actinomycetes from the DSMZ collection.</title>
        <authorList>
            <person name="Nouioui I."/>
        </authorList>
    </citation>
    <scope>NUCLEOTIDE SEQUENCE [LARGE SCALE GENOMIC DNA]</scope>
    <source>
        <strain evidence="4">DSM 41981</strain>
    </source>
</reference>
<dbReference type="Proteomes" id="UP001183535">
    <property type="component" value="Unassembled WGS sequence"/>
</dbReference>
<dbReference type="InterPro" id="IPR012349">
    <property type="entry name" value="Split_barrel_FMN-bd"/>
</dbReference>
<evidence type="ECO:0000256" key="1">
    <source>
        <dbReference type="ARBA" id="ARBA00023002"/>
    </source>
</evidence>
<organism evidence="3 4">
    <name type="scientific">Streptomyces doudnae</name>
    <dbReference type="NCBI Taxonomy" id="3075536"/>
    <lineage>
        <taxon>Bacteria</taxon>
        <taxon>Bacillati</taxon>
        <taxon>Actinomycetota</taxon>
        <taxon>Actinomycetes</taxon>
        <taxon>Kitasatosporales</taxon>
        <taxon>Streptomycetaceae</taxon>
        <taxon>Streptomyces</taxon>
    </lineage>
</organism>
<dbReference type="NCBIfam" id="TIGR03618">
    <property type="entry name" value="Rv1155_F420"/>
    <property type="match status" value="1"/>
</dbReference>
<name>A0ABD5EX48_9ACTN</name>
<gene>
    <name evidence="3" type="ORF">RM877_31640</name>
</gene>
<accession>A0ABD5EX48</accession>
<keyword evidence="4" id="KW-1185">Reference proteome</keyword>
<dbReference type="RefSeq" id="WP_093830668.1">
    <property type="nucleotide sequence ID" value="NZ_JAVRES010000024.1"/>
</dbReference>
<sequence>MAQKMTDEEWRAFVSEGTRTGKLSTVRSDGSPHVAPIWFLLDGDDIVFNTGATTVKGRNLIRDGRAALCVDDDRPPFDFVVVQGRVAISEDPDELRLWSARIGGRYMGEDRAEEFGARNGVPGELLVRLRVEKVLAQRAVAS</sequence>
<dbReference type="AlphaFoldDB" id="A0ABD5EX48"/>
<dbReference type="InterPro" id="IPR019920">
    <property type="entry name" value="F420-binding_dom_put"/>
</dbReference>
<dbReference type="GO" id="GO:0016491">
    <property type="term" value="F:oxidoreductase activity"/>
    <property type="evidence" value="ECO:0007669"/>
    <property type="project" value="UniProtKB-KW"/>
</dbReference>
<evidence type="ECO:0000313" key="4">
    <source>
        <dbReference type="Proteomes" id="UP001183535"/>
    </source>
</evidence>
<protein>
    <submittedName>
        <fullName evidence="3">PPOX class F420-dependent oxidoreductase</fullName>
    </submittedName>
</protein>
<comment type="caution">
    <text evidence="3">The sequence shown here is derived from an EMBL/GenBank/DDBJ whole genome shotgun (WGS) entry which is preliminary data.</text>
</comment>
<dbReference type="PANTHER" id="PTHR35176">
    <property type="entry name" value="HEME OXYGENASE HI_0854-RELATED"/>
    <property type="match status" value="1"/>
</dbReference>
<dbReference type="Gene3D" id="2.30.110.10">
    <property type="entry name" value="Electron Transport, Fmn-binding Protein, Chain A"/>
    <property type="match status" value="1"/>
</dbReference>
<proteinExistence type="predicted"/>
<evidence type="ECO:0000259" key="2">
    <source>
        <dbReference type="Pfam" id="PF01243"/>
    </source>
</evidence>
<evidence type="ECO:0000313" key="3">
    <source>
        <dbReference type="EMBL" id="MDT0439228.1"/>
    </source>
</evidence>
<dbReference type="EMBL" id="JAVRES010000024">
    <property type="protein sequence ID" value="MDT0439228.1"/>
    <property type="molecule type" value="Genomic_DNA"/>
</dbReference>
<dbReference type="Pfam" id="PF01243">
    <property type="entry name" value="PNPOx_N"/>
    <property type="match status" value="1"/>
</dbReference>
<dbReference type="InterPro" id="IPR052019">
    <property type="entry name" value="F420H2_bilvrd_red/Heme_oxyg"/>
</dbReference>
<dbReference type="SUPFAM" id="SSF50475">
    <property type="entry name" value="FMN-binding split barrel"/>
    <property type="match status" value="1"/>
</dbReference>
<feature type="domain" description="Pyridoxamine 5'-phosphate oxidase N-terminal" evidence="2">
    <location>
        <begin position="7"/>
        <end position="136"/>
    </location>
</feature>
<dbReference type="InterPro" id="IPR011576">
    <property type="entry name" value="Pyridox_Oxase_N"/>
</dbReference>